<dbReference type="SUPFAM" id="SSF55136">
    <property type="entry name" value="Probable bacterial effector-binding domain"/>
    <property type="match status" value="1"/>
</dbReference>
<dbReference type="InterPro" id="IPR018060">
    <property type="entry name" value="HTH_AraC"/>
</dbReference>
<evidence type="ECO:0000313" key="6">
    <source>
        <dbReference type="Proteomes" id="UP000464524"/>
    </source>
</evidence>
<dbReference type="PROSITE" id="PS01124">
    <property type="entry name" value="HTH_ARAC_FAMILY_2"/>
    <property type="match status" value="1"/>
</dbReference>
<keyword evidence="3" id="KW-0804">Transcription</keyword>
<dbReference type="PROSITE" id="PS00041">
    <property type="entry name" value="HTH_ARAC_FAMILY_1"/>
    <property type="match status" value="1"/>
</dbReference>
<dbReference type="InterPro" id="IPR018062">
    <property type="entry name" value="HTH_AraC-typ_CS"/>
</dbReference>
<proteinExistence type="predicted"/>
<dbReference type="SUPFAM" id="SSF46689">
    <property type="entry name" value="Homeodomain-like"/>
    <property type="match status" value="2"/>
</dbReference>
<sequence length="287" mass="33352">MAKDRDRFTDVVTYIEANLDEEIDLDKLCQHVNLSKFHFHRQCSIYFGISIMALVRLLRLKRAALQLAFRGDKIINIAIENGYESHEGFSRAFKKHFDKSPFEFRKKPDWTPWQTIYEPVLMLRIKNMNADPDCKVELIDFPETSIAVLEHRGAPNLLINTIQAFIQWRKINHLPPRISKTFNLVYDDPSSTEPEDYRFDIGCSTPHVIDVNEYGVINKTIPAGKCAVVRHIGSDDTIGEVVNFLYSKWLDNSYFEARNFPLFFERVSLFPDVPESEMITDIYLPIA</sequence>
<evidence type="ECO:0000256" key="3">
    <source>
        <dbReference type="ARBA" id="ARBA00023163"/>
    </source>
</evidence>
<dbReference type="Gene3D" id="1.10.10.60">
    <property type="entry name" value="Homeodomain-like"/>
    <property type="match status" value="2"/>
</dbReference>
<dbReference type="GO" id="GO:0043565">
    <property type="term" value="F:sequence-specific DNA binding"/>
    <property type="evidence" value="ECO:0007669"/>
    <property type="project" value="InterPro"/>
</dbReference>
<evidence type="ECO:0000256" key="2">
    <source>
        <dbReference type="ARBA" id="ARBA00023125"/>
    </source>
</evidence>
<dbReference type="KEGG" id="pmes:FX988_04024"/>
<dbReference type="Pfam" id="PF12833">
    <property type="entry name" value="HTH_18"/>
    <property type="match status" value="1"/>
</dbReference>
<dbReference type="SMART" id="SM00871">
    <property type="entry name" value="AraC_E_bind"/>
    <property type="match status" value="1"/>
</dbReference>
<feature type="domain" description="HTH araC/xylS-type" evidence="4">
    <location>
        <begin position="9"/>
        <end position="107"/>
    </location>
</feature>
<evidence type="ECO:0000256" key="1">
    <source>
        <dbReference type="ARBA" id="ARBA00023015"/>
    </source>
</evidence>
<dbReference type="InterPro" id="IPR010499">
    <property type="entry name" value="AraC_E-bd"/>
</dbReference>
<organism evidence="5 6">
    <name type="scientific">Paraglaciecola mesophila</name>
    <dbReference type="NCBI Taxonomy" id="197222"/>
    <lineage>
        <taxon>Bacteria</taxon>
        <taxon>Pseudomonadati</taxon>
        <taxon>Pseudomonadota</taxon>
        <taxon>Gammaproteobacteria</taxon>
        <taxon>Alteromonadales</taxon>
        <taxon>Alteromonadaceae</taxon>
        <taxon>Paraglaciecola</taxon>
    </lineage>
</organism>
<dbReference type="OrthoDB" id="282744at2"/>
<dbReference type="InterPro" id="IPR050908">
    <property type="entry name" value="SmbC-like"/>
</dbReference>
<dbReference type="RefSeq" id="WP_160181816.1">
    <property type="nucleotide sequence ID" value="NZ_CP047656.1"/>
</dbReference>
<name>A0A857JSW8_9ALTE</name>
<evidence type="ECO:0000259" key="4">
    <source>
        <dbReference type="PROSITE" id="PS01124"/>
    </source>
</evidence>
<dbReference type="InterPro" id="IPR029442">
    <property type="entry name" value="GyrI-like"/>
</dbReference>
<dbReference type="PANTHER" id="PTHR40055">
    <property type="entry name" value="TRANSCRIPTIONAL REGULATOR YGIV-RELATED"/>
    <property type="match status" value="1"/>
</dbReference>
<reference evidence="5 6" key="1">
    <citation type="submission" date="2019-12" db="EMBL/GenBank/DDBJ databases">
        <title>Genome sequencing and assembly of endphytes of Porphyra tenera.</title>
        <authorList>
            <person name="Park J.M."/>
            <person name="Shin R."/>
            <person name="Jo S.H."/>
        </authorList>
    </citation>
    <scope>NUCLEOTIDE SEQUENCE [LARGE SCALE GENOMIC DNA]</scope>
    <source>
        <strain evidence="5 6">GPM4</strain>
    </source>
</reference>
<protein>
    <submittedName>
        <fullName evidence="5">Right origin-binding protein</fullName>
    </submittedName>
</protein>
<dbReference type="InterPro" id="IPR009057">
    <property type="entry name" value="Homeodomain-like_sf"/>
</dbReference>
<keyword evidence="1" id="KW-0805">Transcription regulation</keyword>
<evidence type="ECO:0000313" key="5">
    <source>
        <dbReference type="EMBL" id="QHJ13744.1"/>
    </source>
</evidence>
<dbReference type="EMBL" id="CP047656">
    <property type="protein sequence ID" value="QHJ13744.1"/>
    <property type="molecule type" value="Genomic_DNA"/>
</dbReference>
<keyword evidence="6" id="KW-1185">Reference proteome</keyword>
<keyword evidence="2" id="KW-0238">DNA-binding</keyword>
<dbReference type="InterPro" id="IPR011256">
    <property type="entry name" value="Reg_factor_effector_dom_sf"/>
</dbReference>
<dbReference type="GO" id="GO:0003700">
    <property type="term" value="F:DNA-binding transcription factor activity"/>
    <property type="evidence" value="ECO:0007669"/>
    <property type="project" value="InterPro"/>
</dbReference>
<dbReference type="SMART" id="SM00342">
    <property type="entry name" value="HTH_ARAC"/>
    <property type="match status" value="1"/>
</dbReference>
<dbReference type="PANTHER" id="PTHR40055:SF1">
    <property type="entry name" value="TRANSCRIPTIONAL REGULATOR YGIV-RELATED"/>
    <property type="match status" value="1"/>
</dbReference>
<dbReference type="Pfam" id="PF06445">
    <property type="entry name" value="GyrI-like"/>
    <property type="match status" value="1"/>
</dbReference>
<dbReference type="AlphaFoldDB" id="A0A857JSW8"/>
<dbReference type="Proteomes" id="UP000464524">
    <property type="component" value="Chromosome"/>
</dbReference>
<accession>A0A857JSW8</accession>
<dbReference type="Gene3D" id="3.20.80.10">
    <property type="entry name" value="Regulatory factor, effector binding domain"/>
    <property type="match status" value="1"/>
</dbReference>
<gene>
    <name evidence="5" type="ORF">FX988_04024</name>
</gene>